<dbReference type="PANTHER" id="PTHR12409:SF0">
    <property type="entry name" value="PREFOLDIN SUBUNIT 3"/>
    <property type="match status" value="1"/>
</dbReference>
<dbReference type="Proteomes" id="UP001209878">
    <property type="component" value="Unassembled WGS sequence"/>
</dbReference>
<dbReference type="GO" id="GO:0015631">
    <property type="term" value="F:tubulin binding"/>
    <property type="evidence" value="ECO:0007669"/>
    <property type="project" value="TreeGrafter"/>
</dbReference>
<reference evidence="4" key="1">
    <citation type="journal article" date="2023" name="Mol. Biol. Evol.">
        <title>Third-Generation Sequencing Reveals the Adaptive Role of the Epigenome in Three Deep-Sea Polychaetes.</title>
        <authorList>
            <person name="Perez M."/>
            <person name="Aroh O."/>
            <person name="Sun Y."/>
            <person name="Lan Y."/>
            <person name="Juniper S.K."/>
            <person name="Young C.R."/>
            <person name="Angers B."/>
            <person name="Qian P.Y."/>
        </authorList>
    </citation>
    <scope>NUCLEOTIDE SEQUENCE</scope>
    <source>
        <strain evidence="4">R07B-5</strain>
    </source>
</reference>
<evidence type="ECO:0000256" key="2">
    <source>
        <dbReference type="ARBA" id="ARBA00023186"/>
    </source>
</evidence>
<dbReference type="AlphaFoldDB" id="A0AAD9PB21"/>
<protein>
    <submittedName>
        <fullName evidence="4">Uncharacterized protein</fullName>
    </submittedName>
</protein>
<dbReference type="InterPro" id="IPR004127">
    <property type="entry name" value="Prefoldin_subunit_alpha"/>
</dbReference>
<sequence length="427" mass="48976">MVRVANVMLEYQLDDAEKLLQKNQEAAIASLEQVDADRGFLRDQLTTIEVPESWWFGLIQLWSTRPTTPACKALQSHGTQSPVAPKESMIKEAALVNKVYVQGVLRIPGSKRAAERGAQIGKRTNPMETATGKFDLELRNERGDTLVEWATPRKYKIMNTMFRKKAGRRWTWKSPNGETKTEIDYILTHRPDIVTDVTVINHVNIESDNRLVMSNIKLDVEVERTTLMTKRPPRADATRIGSKKIEFQLELRNHLETLQELDNIDTLSKTISDMIQQSASRVAKAINKSHKSRISSPTRALMTKRREMAGNADNKQRIEYTEICKTIKKIYTRGHLEIQPRDHTRTDHGIKEPEESPKNADARRQDRLITLLNKQGRNIHDQGKIIERIEEFYPELCGSEQNTIINTDPKEVPEITSWELEAPLLKI</sequence>
<comment type="similarity">
    <text evidence="1">Belongs to the prefoldin subunit alpha family.</text>
</comment>
<dbReference type="InterPro" id="IPR036691">
    <property type="entry name" value="Endo/exonu/phosph_ase_sf"/>
</dbReference>
<keyword evidence="5" id="KW-1185">Reference proteome</keyword>
<dbReference type="InterPro" id="IPR016655">
    <property type="entry name" value="PFD3"/>
</dbReference>
<dbReference type="Pfam" id="PF02996">
    <property type="entry name" value="Prefoldin"/>
    <property type="match status" value="1"/>
</dbReference>
<dbReference type="GO" id="GO:0007017">
    <property type="term" value="P:microtubule-based process"/>
    <property type="evidence" value="ECO:0007669"/>
    <property type="project" value="TreeGrafter"/>
</dbReference>
<dbReference type="PANTHER" id="PTHR12409">
    <property type="entry name" value="PREFOLDIN SUBUNIT 3"/>
    <property type="match status" value="1"/>
</dbReference>
<name>A0AAD9PB21_RIDPI</name>
<comment type="caution">
    <text evidence="4">The sequence shown here is derived from an EMBL/GenBank/DDBJ whole genome shotgun (WGS) entry which is preliminary data.</text>
</comment>
<evidence type="ECO:0000313" key="4">
    <source>
        <dbReference type="EMBL" id="KAK2191340.1"/>
    </source>
</evidence>
<keyword evidence="2" id="KW-0143">Chaperone</keyword>
<dbReference type="Gene3D" id="1.10.287.370">
    <property type="match status" value="1"/>
</dbReference>
<dbReference type="InterPro" id="IPR009053">
    <property type="entry name" value="Prefoldin"/>
</dbReference>
<evidence type="ECO:0000256" key="1">
    <source>
        <dbReference type="ARBA" id="ARBA00010048"/>
    </source>
</evidence>
<dbReference type="Gene3D" id="3.60.10.10">
    <property type="entry name" value="Endonuclease/exonuclease/phosphatase"/>
    <property type="match status" value="1"/>
</dbReference>
<proteinExistence type="inferred from homology"/>
<dbReference type="GO" id="GO:0007021">
    <property type="term" value="P:tubulin complex assembly"/>
    <property type="evidence" value="ECO:0007669"/>
    <property type="project" value="TreeGrafter"/>
</dbReference>
<gene>
    <name evidence="4" type="ORF">NP493_54g05014</name>
</gene>
<dbReference type="EMBL" id="JAODUO010000054">
    <property type="protein sequence ID" value="KAK2191340.1"/>
    <property type="molecule type" value="Genomic_DNA"/>
</dbReference>
<dbReference type="GO" id="GO:0006457">
    <property type="term" value="P:protein folding"/>
    <property type="evidence" value="ECO:0007669"/>
    <property type="project" value="InterPro"/>
</dbReference>
<feature type="region of interest" description="Disordered" evidence="3">
    <location>
        <begin position="338"/>
        <end position="363"/>
    </location>
</feature>
<organism evidence="4 5">
    <name type="scientific">Ridgeia piscesae</name>
    <name type="common">Tubeworm</name>
    <dbReference type="NCBI Taxonomy" id="27915"/>
    <lineage>
        <taxon>Eukaryota</taxon>
        <taxon>Metazoa</taxon>
        <taxon>Spiralia</taxon>
        <taxon>Lophotrochozoa</taxon>
        <taxon>Annelida</taxon>
        <taxon>Polychaeta</taxon>
        <taxon>Sedentaria</taxon>
        <taxon>Canalipalpata</taxon>
        <taxon>Sabellida</taxon>
        <taxon>Siboglinidae</taxon>
        <taxon>Ridgeia</taxon>
    </lineage>
</organism>
<evidence type="ECO:0000313" key="5">
    <source>
        <dbReference type="Proteomes" id="UP001209878"/>
    </source>
</evidence>
<dbReference type="GO" id="GO:0016272">
    <property type="term" value="C:prefoldin complex"/>
    <property type="evidence" value="ECO:0007669"/>
    <property type="project" value="InterPro"/>
</dbReference>
<evidence type="ECO:0000256" key="3">
    <source>
        <dbReference type="SAM" id="MobiDB-lite"/>
    </source>
</evidence>
<accession>A0AAD9PB21</accession>
<dbReference type="GO" id="GO:0005737">
    <property type="term" value="C:cytoplasm"/>
    <property type="evidence" value="ECO:0007669"/>
    <property type="project" value="TreeGrafter"/>
</dbReference>